<dbReference type="PRINTS" id="PR00385">
    <property type="entry name" value="P450"/>
</dbReference>
<accession>A0AAD9YXS6</accession>
<dbReference type="InterPro" id="IPR001128">
    <property type="entry name" value="Cyt_P450"/>
</dbReference>
<feature type="binding site" description="axial binding residue" evidence="2">
    <location>
        <position position="481"/>
    </location>
    <ligand>
        <name>heme</name>
        <dbReference type="ChEBI" id="CHEBI:30413"/>
    </ligand>
    <ligandPart>
        <name>Fe</name>
        <dbReference type="ChEBI" id="CHEBI:18248"/>
    </ligandPart>
</feature>
<name>A0AAD9YXS6_9LECA</name>
<dbReference type="PRINTS" id="PR00463">
    <property type="entry name" value="EP450I"/>
</dbReference>
<evidence type="ECO:0000313" key="5">
    <source>
        <dbReference type="Proteomes" id="UP001276659"/>
    </source>
</evidence>
<dbReference type="InterPro" id="IPR036396">
    <property type="entry name" value="Cyt_P450_sf"/>
</dbReference>
<feature type="transmembrane region" description="Helical" evidence="3">
    <location>
        <begin position="195"/>
        <end position="212"/>
    </location>
</feature>
<evidence type="ECO:0000256" key="2">
    <source>
        <dbReference type="PIRSR" id="PIRSR602401-1"/>
    </source>
</evidence>
<dbReference type="PANTHER" id="PTHR24305:SF166">
    <property type="entry name" value="CYTOCHROME P450 12A4, MITOCHONDRIAL-RELATED"/>
    <property type="match status" value="1"/>
</dbReference>
<keyword evidence="2" id="KW-0479">Metal-binding</keyword>
<dbReference type="InterPro" id="IPR050121">
    <property type="entry name" value="Cytochrome_P450_monoxygenase"/>
</dbReference>
<dbReference type="GO" id="GO:0020037">
    <property type="term" value="F:heme binding"/>
    <property type="evidence" value="ECO:0007669"/>
    <property type="project" value="InterPro"/>
</dbReference>
<dbReference type="Pfam" id="PF00067">
    <property type="entry name" value="p450"/>
    <property type="match status" value="1"/>
</dbReference>
<dbReference type="Proteomes" id="UP001276659">
    <property type="component" value="Unassembled WGS sequence"/>
</dbReference>
<dbReference type="SUPFAM" id="SSF48264">
    <property type="entry name" value="Cytochrome P450"/>
    <property type="match status" value="1"/>
</dbReference>
<evidence type="ECO:0000313" key="4">
    <source>
        <dbReference type="EMBL" id="KAK3167565.1"/>
    </source>
</evidence>
<keyword evidence="3" id="KW-0472">Membrane</keyword>
<dbReference type="InterPro" id="IPR002401">
    <property type="entry name" value="Cyt_P450_E_grp-I"/>
</dbReference>
<feature type="transmembrane region" description="Helical" evidence="3">
    <location>
        <begin position="232"/>
        <end position="253"/>
    </location>
</feature>
<keyword evidence="3" id="KW-0812">Transmembrane</keyword>
<reference evidence="4" key="1">
    <citation type="submission" date="2022-11" db="EMBL/GenBank/DDBJ databases">
        <title>Chromosomal genome sequence assembly and mating type (MAT) locus characterization of the leprose asexual lichenized fungus Lepraria neglecta (Nyl.) Erichsen.</title>
        <authorList>
            <person name="Allen J.L."/>
            <person name="Pfeffer B."/>
        </authorList>
    </citation>
    <scope>NUCLEOTIDE SEQUENCE</scope>
    <source>
        <strain evidence="4">Allen 5258</strain>
    </source>
</reference>
<protein>
    <recommendedName>
        <fullName evidence="6">Cytochrome P450</fullName>
    </recommendedName>
</protein>
<comment type="cofactor">
    <cofactor evidence="2">
        <name>heme</name>
        <dbReference type="ChEBI" id="CHEBI:30413"/>
    </cofactor>
</comment>
<keyword evidence="2" id="KW-0349">Heme</keyword>
<dbReference type="GO" id="GO:0004497">
    <property type="term" value="F:monooxygenase activity"/>
    <property type="evidence" value="ECO:0007669"/>
    <property type="project" value="InterPro"/>
</dbReference>
<evidence type="ECO:0000256" key="3">
    <source>
        <dbReference type="SAM" id="Phobius"/>
    </source>
</evidence>
<evidence type="ECO:0000256" key="1">
    <source>
        <dbReference type="ARBA" id="ARBA00010617"/>
    </source>
</evidence>
<dbReference type="EMBL" id="JASNWA010000011">
    <property type="protein sequence ID" value="KAK3167565.1"/>
    <property type="molecule type" value="Genomic_DNA"/>
</dbReference>
<dbReference type="GO" id="GO:0016705">
    <property type="term" value="F:oxidoreductase activity, acting on paired donors, with incorporation or reduction of molecular oxygen"/>
    <property type="evidence" value="ECO:0007669"/>
    <property type="project" value="InterPro"/>
</dbReference>
<dbReference type="AlphaFoldDB" id="A0AAD9YXS6"/>
<feature type="transmembrane region" description="Helical" evidence="3">
    <location>
        <begin position="6"/>
        <end position="23"/>
    </location>
</feature>
<organism evidence="4 5">
    <name type="scientific">Lepraria neglecta</name>
    <dbReference type="NCBI Taxonomy" id="209136"/>
    <lineage>
        <taxon>Eukaryota</taxon>
        <taxon>Fungi</taxon>
        <taxon>Dikarya</taxon>
        <taxon>Ascomycota</taxon>
        <taxon>Pezizomycotina</taxon>
        <taxon>Lecanoromycetes</taxon>
        <taxon>OSLEUM clade</taxon>
        <taxon>Lecanoromycetidae</taxon>
        <taxon>Lecanorales</taxon>
        <taxon>Lecanorineae</taxon>
        <taxon>Stereocaulaceae</taxon>
        <taxon>Lepraria</taxon>
    </lineage>
</organism>
<evidence type="ECO:0008006" key="6">
    <source>
        <dbReference type="Google" id="ProtNLM"/>
    </source>
</evidence>
<gene>
    <name evidence="4" type="ORF">OEA41_010692</name>
</gene>
<dbReference type="GO" id="GO:0005506">
    <property type="term" value="F:iron ion binding"/>
    <property type="evidence" value="ECO:0007669"/>
    <property type="project" value="InterPro"/>
</dbReference>
<dbReference type="Gene3D" id="1.10.630.10">
    <property type="entry name" value="Cytochrome P450"/>
    <property type="match status" value="1"/>
</dbReference>
<keyword evidence="5" id="KW-1185">Reference proteome</keyword>
<dbReference type="PANTHER" id="PTHR24305">
    <property type="entry name" value="CYTOCHROME P450"/>
    <property type="match status" value="1"/>
</dbReference>
<comment type="caution">
    <text evidence="4">The sequence shown here is derived from an EMBL/GenBank/DDBJ whole genome shotgun (WGS) entry which is preliminary data.</text>
</comment>
<proteinExistence type="inferred from homology"/>
<keyword evidence="3" id="KW-1133">Transmembrane helix</keyword>
<dbReference type="CDD" id="cd11070">
    <property type="entry name" value="CYP56-like"/>
    <property type="match status" value="1"/>
</dbReference>
<sequence>MSWLSIISLSALTYFLWSAYTLLKNYIKARKLNLPIIISPINPGNLVWVLSHQHLVPYLKSSPWDITGFVRYIYFGWPYHDKYRIHEKLGPAFVVVNPSTIELYIADGEAIDLILSRRKDFPKPLAFYKPLEFYGKNVDTVEGAEWQRHRKITTPPFNERNSGLVWNESLRQAQDMLNEWSECNKNGTNSTTHDTITLALYVLTSAGFGMYYSFKPGSGRLPAGHTLSYRDALAGVVSDIVPILIFPLNFFTLPCMPPRVRRIGTAITEFKAYMTEMLSQERNLVNKWDVNTGNLISSLVRASDQVNEHALTDSEILGNIFFYNLAGHESTANTLAFAIHLLAVYPTYQDWLHEEINRVLGDQETLNYEDCFPQLKRCLAMMYETLRLWGPTTVLPKYTNNTPQPLTIGGKSYIIPAHTHVDINQVAVHTLPKYWGEDTLQWLPDRWITSSSSPSSVNETLKDPPGGKGTFIPWADGPRICAGKKFSQVEFVAVLATLFGKWRVRPKVLEGESGMEAKKRVMDYVVDSEVKITLQLKKKAGSVGLVWEKR</sequence>
<comment type="similarity">
    <text evidence="1">Belongs to the cytochrome P450 family.</text>
</comment>
<keyword evidence="2" id="KW-0408">Iron</keyword>